<keyword evidence="3" id="KW-0813">Transport</keyword>
<dbReference type="PANTHER" id="PTHR14233:SF4">
    <property type="entry name" value="SOLUTE CARRIER FAMILY 35 MEMBER F2"/>
    <property type="match status" value="1"/>
</dbReference>
<accession>A0A0C9YUY1</accession>
<dbReference type="STRING" id="765257.A0A0C9YUY1"/>
<name>A0A0C9YUY1_9AGAM</name>
<evidence type="ECO:0000256" key="1">
    <source>
        <dbReference type="ARBA" id="ARBA00004141"/>
    </source>
</evidence>
<dbReference type="EMBL" id="KN833764">
    <property type="protein sequence ID" value="KIK20501.1"/>
    <property type="molecule type" value="Genomic_DNA"/>
</dbReference>
<evidence type="ECO:0000313" key="8">
    <source>
        <dbReference type="Proteomes" id="UP000054018"/>
    </source>
</evidence>
<keyword evidence="4" id="KW-0812">Transmembrane</keyword>
<evidence type="ECO:0000256" key="3">
    <source>
        <dbReference type="ARBA" id="ARBA00022448"/>
    </source>
</evidence>
<evidence type="ECO:0000256" key="4">
    <source>
        <dbReference type="ARBA" id="ARBA00022692"/>
    </source>
</evidence>
<evidence type="ECO:0000256" key="2">
    <source>
        <dbReference type="ARBA" id="ARBA00007863"/>
    </source>
</evidence>
<keyword evidence="5" id="KW-1133">Transmembrane helix</keyword>
<gene>
    <name evidence="7" type="ORF">PISMIDRAFT_24196</name>
</gene>
<dbReference type="GO" id="GO:0016020">
    <property type="term" value="C:membrane"/>
    <property type="evidence" value="ECO:0007669"/>
    <property type="project" value="UniProtKB-SubCell"/>
</dbReference>
<proteinExistence type="inferred from homology"/>
<dbReference type="PANTHER" id="PTHR14233">
    <property type="entry name" value="DUF914-RELATED"/>
    <property type="match status" value="1"/>
</dbReference>
<dbReference type="AlphaFoldDB" id="A0A0C9YUY1"/>
<dbReference type="GO" id="GO:0022857">
    <property type="term" value="F:transmembrane transporter activity"/>
    <property type="evidence" value="ECO:0007669"/>
    <property type="project" value="InterPro"/>
</dbReference>
<keyword evidence="8" id="KW-1185">Reference proteome</keyword>
<dbReference type="Pfam" id="PF06027">
    <property type="entry name" value="SLC35F"/>
    <property type="match status" value="1"/>
</dbReference>
<comment type="similarity">
    <text evidence="2">Belongs to the SLC35F solute transporter family.</text>
</comment>
<protein>
    <submittedName>
        <fullName evidence="7">Uncharacterized protein</fullName>
    </submittedName>
</protein>
<organism evidence="7 8">
    <name type="scientific">Pisolithus microcarpus 441</name>
    <dbReference type="NCBI Taxonomy" id="765257"/>
    <lineage>
        <taxon>Eukaryota</taxon>
        <taxon>Fungi</taxon>
        <taxon>Dikarya</taxon>
        <taxon>Basidiomycota</taxon>
        <taxon>Agaricomycotina</taxon>
        <taxon>Agaricomycetes</taxon>
        <taxon>Agaricomycetidae</taxon>
        <taxon>Boletales</taxon>
        <taxon>Sclerodermatineae</taxon>
        <taxon>Pisolithaceae</taxon>
        <taxon>Pisolithus</taxon>
    </lineage>
</organism>
<comment type="subcellular location">
    <subcellularLocation>
        <location evidence="1">Membrane</location>
        <topology evidence="1">Multi-pass membrane protein</topology>
    </subcellularLocation>
</comment>
<reference evidence="8" key="2">
    <citation type="submission" date="2015-01" db="EMBL/GenBank/DDBJ databases">
        <title>Evolutionary Origins and Diversification of the Mycorrhizal Mutualists.</title>
        <authorList>
            <consortium name="DOE Joint Genome Institute"/>
            <consortium name="Mycorrhizal Genomics Consortium"/>
            <person name="Kohler A."/>
            <person name="Kuo A."/>
            <person name="Nagy L.G."/>
            <person name="Floudas D."/>
            <person name="Copeland A."/>
            <person name="Barry K.W."/>
            <person name="Cichocki N."/>
            <person name="Veneault-Fourrey C."/>
            <person name="LaButti K."/>
            <person name="Lindquist E.A."/>
            <person name="Lipzen A."/>
            <person name="Lundell T."/>
            <person name="Morin E."/>
            <person name="Murat C."/>
            <person name="Riley R."/>
            <person name="Ohm R."/>
            <person name="Sun H."/>
            <person name="Tunlid A."/>
            <person name="Henrissat B."/>
            <person name="Grigoriev I.V."/>
            <person name="Hibbett D.S."/>
            <person name="Martin F."/>
        </authorList>
    </citation>
    <scope>NUCLEOTIDE SEQUENCE [LARGE SCALE GENOMIC DNA]</scope>
    <source>
        <strain evidence="8">441</strain>
    </source>
</reference>
<reference evidence="7 8" key="1">
    <citation type="submission" date="2014-04" db="EMBL/GenBank/DDBJ databases">
        <authorList>
            <consortium name="DOE Joint Genome Institute"/>
            <person name="Kuo A."/>
            <person name="Kohler A."/>
            <person name="Costa M.D."/>
            <person name="Nagy L.G."/>
            <person name="Floudas D."/>
            <person name="Copeland A."/>
            <person name="Barry K.W."/>
            <person name="Cichocki N."/>
            <person name="Veneault-Fourrey C."/>
            <person name="LaButti K."/>
            <person name="Lindquist E.A."/>
            <person name="Lipzen A."/>
            <person name="Lundell T."/>
            <person name="Morin E."/>
            <person name="Murat C."/>
            <person name="Sun H."/>
            <person name="Tunlid A."/>
            <person name="Henrissat B."/>
            <person name="Grigoriev I.V."/>
            <person name="Hibbett D.S."/>
            <person name="Martin F."/>
            <person name="Nordberg H.P."/>
            <person name="Cantor M.N."/>
            <person name="Hua S.X."/>
        </authorList>
    </citation>
    <scope>NUCLEOTIDE SEQUENCE [LARGE SCALE GENOMIC DNA]</scope>
    <source>
        <strain evidence="7 8">441</strain>
    </source>
</reference>
<sequence>MGSAPCRPCPDFILACCGVEGNFLVVKADNYTDLFCVSSTVAGMLVSIGRLGMLAWSDMLMDENYSALSEGKGDPFVIFGATLYGFRNVTEEFFTRRSPLYEPIRPLASWAASALEHHDMKIALWNGATGGLLGGIYNW</sequence>
<dbReference type="HOGENOM" id="CLU_1845891_0_0_1"/>
<evidence type="ECO:0000313" key="7">
    <source>
        <dbReference type="EMBL" id="KIK20501.1"/>
    </source>
</evidence>
<evidence type="ECO:0000256" key="6">
    <source>
        <dbReference type="ARBA" id="ARBA00023136"/>
    </source>
</evidence>
<dbReference type="Proteomes" id="UP000054018">
    <property type="component" value="Unassembled WGS sequence"/>
</dbReference>
<dbReference type="InterPro" id="IPR009262">
    <property type="entry name" value="SLC35_F1/F2/F6"/>
</dbReference>
<evidence type="ECO:0000256" key="5">
    <source>
        <dbReference type="ARBA" id="ARBA00022989"/>
    </source>
</evidence>
<dbReference type="InterPro" id="IPR052221">
    <property type="entry name" value="SLC35F_Transporter"/>
</dbReference>
<keyword evidence="6" id="KW-0472">Membrane</keyword>
<dbReference type="OrthoDB" id="429955at2759"/>